<accession>A0A840U450</accession>
<sequence>MKYLLLQIPQEVPNQTEPVDFTSMTSIVVYLGVPVLLLGFYIFWRKRLARIHREEQEREMQENARSTDRPDESHG</sequence>
<protein>
    <submittedName>
        <fullName evidence="3">Heme/copper-type cytochrome/quinol oxidase subunit 2</fullName>
    </submittedName>
</protein>
<name>A0A840U450_9BACT</name>
<keyword evidence="2" id="KW-1133">Transmembrane helix</keyword>
<proteinExistence type="predicted"/>
<evidence type="ECO:0000313" key="4">
    <source>
        <dbReference type="Proteomes" id="UP000557307"/>
    </source>
</evidence>
<dbReference type="RefSeq" id="WP_184178421.1">
    <property type="nucleotide sequence ID" value="NZ_JACHGF010000012.1"/>
</dbReference>
<gene>
    <name evidence="3" type="ORF">HNQ92_005032</name>
</gene>
<feature type="region of interest" description="Disordered" evidence="1">
    <location>
        <begin position="55"/>
        <end position="75"/>
    </location>
</feature>
<evidence type="ECO:0000256" key="1">
    <source>
        <dbReference type="SAM" id="MobiDB-lite"/>
    </source>
</evidence>
<evidence type="ECO:0000313" key="3">
    <source>
        <dbReference type="EMBL" id="MBB5286870.1"/>
    </source>
</evidence>
<dbReference type="EMBL" id="JACHGF010000012">
    <property type="protein sequence ID" value="MBB5286870.1"/>
    <property type="molecule type" value="Genomic_DNA"/>
</dbReference>
<feature type="transmembrane region" description="Helical" evidence="2">
    <location>
        <begin position="27"/>
        <end position="44"/>
    </location>
</feature>
<keyword evidence="2" id="KW-0472">Membrane</keyword>
<keyword evidence="4" id="KW-1185">Reference proteome</keyword>
<dbReference type="AlphaFoldDB" id="A0A840U450"/>
<organism evidence="3 4">
    <name type="scientific">Rhabdobacter roseus</name>
    <dbReference type="NCBI Taxonomy" id="1655419"/>
    <lineage>
        <taxon>Bacteria</taxon>
        <taxon>Pseudomonadati</taxon>
        <taxon>Bacteroidota</taxon>
        <taxon>Cytophagia</taxon>
        <taxon>Cytophagales</taxon>
        <taxon>Cytophagaceae</taxon>
        <taxon>Rhabdobacter</taxon>
    </lineage>
</organism>
<comment type="caution">
    <text evidence="3">The sequence shown here is derived from an EMBL/GenBank/DDBJ whole genome shotgun (WGS) entry which is preliminary data.</text>
</comment>
<dbReference type="Proteomes" id="UP000557307">
    <property type="component" value="Unassembled WGS sequence"/>
</dbReference>
<reference evidence="3 4" key="1">
    <citation type="submission" date="2020-08" db="EMBL/GenBank/DDBJ databases">
        <title>Genomic Encyclopedia of Type Strains, Phase IV (KMG-IV): sequencing the most valuable type-strain genomes for metagenomic binning, comparative biology and taxonomic classification.</title>
        <authorList>
            <person name="Goeker M."/>
        </authorList>
    </citation>
    <scope>NUCLEOTIDE SEQUENCE [LARGE SCALE GENOMIC DNA]</scope>
    <source>
        <strain evidence="3 4">DSM 105074</strain>
    </source>
</reference>
<evidence type="ECO:0000256" key="2">
    <source>
        <dbReference type="SAM" id="Phobius"/>
    </source>
</evidence>
<keyword evidence="2" id="KW-0812">Transmembrane</keyword>